<comment type="caution">
    <text evidence="14">The sequence shown here is derived from an EMBL/GenBank/DDBJ whole genome shotgun (WGS) entry which is preliminary data.</text>
</comment>
<keyword evidence="4 12" id="KW-0963">Cytoplasm</keyword>
<dbReference type="PANTHER" id="PTHR38839:SF5">
    <property type="entry name" value="TRANSCRIPTIONAL REGULATOR WHID"/>
    <property type="match status" value="1"/>
</dbReference>
<dbReference type="Proteomes" id="UP000549616">
    <property type="component" value="Unassembled WGS sequence"/>
</dbReference>
<dbReference type="PROSITE" id="PS51674">
    <property type="entry name" value="4FE4S_WBL"/>
    <property type="match status" value="1"/>
</dbReference>
<evidence type="ECO:0000256" key="3">
    <source>
        <dbReference type="ARBA" id="ARBA00022485"/>
    </source>
</evidence>
<evidence type="ECO:0000256" key="5">
    <source>
        <dbReference type="ARBA" id="ARBA00022723"/>
    </source>
</evidence>
<dbReference type="InterPro" id="IPR003482">
    <property type="entry name" value="Whib"/>
</dbReference>
<comment type="subcellular location">
    <subcellularLocation>
        <location evidence="1 12">Cytoplasm</location>
    </subcellularLocation>
</comment>
<feature type="binding site" evidence="12">
    <location>
        <position position="53"/>
    </location>
    <ligand>
        <name>[4Fe-4S] cluster</name>
        <dbReference type="ChEBI" id="CHEBI:49883"/>
    </ligand>
</feature>
<dbReference type="GO" id="GO:0051539">
    <property type="term" value="F:4 iron, 4 sulfur cluster binding"/>
    <property type="evidence" value="ECO:0007669"/>
    <property type="project" value="UniProtKB-UniRule"/>
</dbReference>
<evidence type="ECO:0000313" key="15">
    <source>
        <dbReference type="Proteomes" id="UP000549616"/>
    </source>
</evidence>
<keyword evidence="5 12" id="KW-0479">Metal-binding</keyword>
<comment type="cofactor">
    <cofactor evidence="12">
        <name>[4Fe-4S] cluster</name>
        <dbReference type="ChEBI" id="CHEBI:49883"/>
    </cofactor>
    <text evidence="12">Binds 1 [4Fe-4S] cluster per subunit. Following nitrosylation of the [4Fe-4S] cluster binds 1 [4Fe-8(NO)] cluster per subunit.</text>
</comment>
<comment type="similarity">
    <text evidence="2 12">Belongs to the WhiB family.</text>
</comment>
<dbReference type="PANTHER" id="PTHR38839">
    <property type="entry name" value="TRANSCRIPTIONAL REGULATOR WHID-RELATED"/>
    <property type="match status" value="1"/>
</dbReference>
<dbReference type="GO" id="GO:0046872">
    <property type="term" value="F:metal ion binding"/>
    <property type="evidence" value="ECO:0007669"/>
    <property type="project" value="UniProtKB-KW"/>
</dbReference>
<comment type="PTM">
    <text evidence="12">Upon Fe-S cluster removal intramolecular disulfide bonds are formed.</text>
</comment>
<gene>
    <name evidence="12" type="primary">whiB</name>
    <name evidence="14" type="ORF">HNR02_003332</name>
</gene>
<evidence type="ECO:0000256" key="10">
    <source>
        <dbReference type="ARBA" id="ARBA00023157"/>
    </source>
</evidence>
<comment type="function">
    <text evidence="12">Acts as a transcriptional regulator. Probably redox-responsive. The apo- but not holo-form probably binds DNA.</text>
</comment>
<dbReference type="GO" id="GO:0035731">
    <property type="term" value="F:dinitrosyl-iron complex binding"/>
    <property type="evidence" value="ECO:0007669"/>
    <property type="project" value="UniProtKB-UniRule"/>
</dbReference>
<sequence length="111" mass="12606">MADTSRLPVPVAETWEWQRHGNCRNLDSAVFFHPDGERGFARANRVARAKQICMSCPVIVECRHHALTAEEPFGVWGGLDETERRAMITRRKQLLESAEAEKEQECVSVTP</sequence>
<keyword evidence="9 12" id="KW-0238">DNA-binding</keyword>
<dbReference type="HAMAP" id="MF_01479">
    <property type="entry name" value="WhiB"/>
    <property type="match status" value="1"/>
</dbReference>
<comment type="PTM">
    <text evidence="12">The Fe-S cluster can be nitrosylated by nitric oxide (NO).</text>
</comment>
<keyword evidence="10 12" id="KW-1015">Disulfide bond</keyword>
<reference evidence="14 15" key="1">
    <citation type="submission" date="2020-07" db="EMBL/GenBank/DDBJ databases">
        <title>Sequencing the genomes of 1000 actinobacteria strains.</title>
        <authorList>
            <person name="Klenk H.-P."/>
        </authorList>
    </citation>
    <scope>NUCLEOTIDE SEQUENCE [LARGE SCALE GENOMIC DNA]</scope>
    <source>
        <strain evidence="14 15">DSM 104006</strain>
    </source>
</reference>
<dbReference type="InterPro" id="IPR034768">
    <property type="entry name" value="4FE4S_WBL"/>
</dbReference>
<dbReference type="GO" id="GO:0045892">
    <property type="term" value="P:negative regulation of DNA-templated transcription"/>
    <property type="evidence" value="ECO:0007669"/>
    <property type="project" value="TreeGrafter"/>
</dbReference>
<evidence type="ECO:0000256" key="9">
    <source>
        <dbReference type="ARBA" id="ARBA00023125"/>
    </source>
</evidence>
<evidence type="ECO:0000259" key="13">
    <source>
        <dbReference type="PROSITE" id="PS51674"/>
    </source>
</evidence>
<dbReference type="GO" id="GO:0005737">
    <property type="term" value="C:cytoplasm"/>
    <property type="evidence" value="ECO:0007669"/>
    <property type="project" value="UniProtKB-SubCell"/>
</dbReference>
<dbReference type="EMBL" id="JACCFK010000001">
    <property type="protein sequence ID" value="NYI90009.1"/>
    <property type="molecule type" value="Genomic_DNA"/>
</dbReference>
<evidence type="ECO:0000256" key="4">
    <source>
        <dbReference type="ARBA" id="ARBA00022490"/>
    </source>
</evidence>
<evidence type="ECO:0000256" key="6">
    <source>
        <dbReference type="ARBA" id="ARBA00023004"/>
    </source>
</evidence>
<dbReference type="GO" id="GO:0003677">
    <property type="term" value="F:DNA binding"/>
    <property type="evidence" value="ECO:0007669"/>
    <property type="project" value="UniProtKB-UniRule"/>
</dbReference>
<keyword evidence="15" id="KW-1185">Reference proteome</keyword>
<protein>
    <recommendedName>
        <fullName evidence="12">Transcriptional regulator WhiB</fullName>
    </recommendedName>
</protein>
<keyword evidence="6 12" id="KW-0408">Iron</keyword>
<dbReference type="Pfam" id="PF02467">
    <property type="entry name" value="Whib"/>
    <property type="match status" value="1"/>
</dbReference>
<evidence type="ECO:0000256" key="8">
    <source>
        <dbReference type="ARBA" id="ARBA00023015"/>
    </source>
</evidence>
<evidence type="ECO:0000256" key="12">
    <source>
        <dbReference type="HAMAP-Rule" id="MF_01479"/>
    </source>
</evidence>
<evidence type="ECO:0000256" key="1">
    <source>
        <dbReference type="ARBA" id="ARBA00004496"/>
    </source>
</evidence>
<feature type="binding site" evidence="12">
    <location>
        <position position="23"/>
    </location>
    <ligand>
        <name>[4Fe-4S] cluster</name>
        <dbReference type="ChEBI" id="CHEBI:49883"/>
    </ligand>
</feature>
<dbReference type="AlphaFoldDB" id="A0A853B4R0"/>
<keyword evidence="7 12" id="KW-0411">Iron-sulfur</keyword>
<dbReference type="GO" id="GO:0047134">
    <property type="term" value="F:protein-disulfide reductase [NAD(P)H] activity"/>
    <property type="evidence" value="ECO:0007669"/>
    <property type="project" value="TreeGrafter"/>
</dbReference>
<dbReference type="GO" id="GO:0045454">
    <property type="term" value="P:cell redox homeostasis"/>
    <property type="evidence" value="ECO:0007669"/>
    <property type="project" value="TreeGrafter"/>
</dbReference>
<feature type="domain" description="4Fe-4S Wbl-type" evidence="13">
    <location>
        <begin position="22"/>
        <end position="86"/>
    </location>
</feature>
<keyword evidence="8 12" id="KW-0805">Transcription regulation</keyword>
<name>A0A853B4R0_9PSEU</name>
<feature type="binding site" evidence="12">
    <location>
        <position position="56"/>
    </location>
    <ligand>
        <name>[4Fe-4S] cluster</name>
        <dbReference type="ChEBI" id="CHEBI:49883"/>
    </ligand>
</feature>
<evidence type="ECO:0000256" key="2">
    <source>
        <dbReference type="ARBA" id="ARBA00006597"/>
    </source>
</evidence>
<organism evidence="14 15">
    <name type="scientific">Amycolatopsis endophytica</name>
    <dbReference type="NCBI Taxonomy" id="860233"/>
    <lineage>
        <taxon>Bacteria</taxon>
        <taxon>Bacillati</taxon>
        <taxon>Actinomycetota</taxon>
        <taxon>Actinomycetes</taxon>
        <taxon>Pseudonocardiales</taxon>
        <taxon>Pseudonocardiaceae</taxon>
        <taxon>Amycolatopsis</taxon>
    </lineage>
</organism>
<keyword evidence="11 12" id="KW-0804">Transcription</keyword>
<proteinExistence type="inferred from homology"/>
<evidence type="ECO:0000313" key="14">
    <source>
        <dbReference type="EMBL" id="NYI90009.1"/>
    </source>
</evidence>
<keyword evidence="3 12" id="KW-0004">4Fe-4S</keyword>
<feature type="binding site" evidence="12">
    <location>
        <position position="62"/>
    </location>
    <ligand>
        <name>[4Fe-4S] cluster</name>
        <dbReference type="ChEBI" id="CHEBI:49883"/>
    </ligand>
</feature>
<accession>A0A853B4R0</accession>
<evidence type="ECO:0000256" key="7">
    <source>
        <dbReference type="ARBA" id="ARBA00023014"/>
    </source>
</evidence>
<evidence type="ECO:0000256" key="11">
    <source>
        <dbReference type="ARBA" id="ARBA00023163"/>
    </source>
</evidence>
<dbReference type="RefSeq" id="WP_179774077.1">
    <property type="nucleotide sequence ID" value="NZ_JACCFK010000001.1"/>
</dbReference>